<name>A0ABW8YBR5_9FLAO</name>
<keyword evidence="1" id="KW-0472">Membrane</keyword>
<feature type="transmembrane region" description="Helical" evidence="1">
    <location>
        <begin position="44"/>
        <end position="65"/>
    </location>
</feature>
<protein>
    <recommendedName>
        <fullName evidence="4">DUF2975 domain-containing protein</fullName>
    </recommendedName>
</protein>
<evidence type="ECO:0000313" key="2">
    <source>
        <dbReference type="EMBL" id="MFL9837370.1"/>
    </source>
</evidence>
<keyword evidence="1" id="KW-0812">Transmembrane</keyword>
<keyword evidence="1" id="KW-1133">Transmembrane helix</keyword>
<accession>A0ABW8YBR5</accession>
<keyword evidence="3" id="KW-1185">Reference proteome</keyword>
<dbReference type="RefSeq" id="WP_408074379.1">
    <property type="nucleotide sequence ID" value="NZ_JBELQB010000005.1"/>
</dbReference>
<dbReference type="Proteomes" id="UP001629059">
    <property type="component" value="Unassembled WGS sequence"/>
</dbReference>
<feature type="transmembrane region" description="Helical" evidence="1">
    <location>
        <begin position="86"/>
        <end position="109"/>
    </location>
</feature>
<dbReference type="EMBL" id="JBELQB010000005">
    <property type="protein sequence ID" value="MFL9837370.1"/>
    <property type="molecule type" value="Genomic_DNA"/>
</dbReference>
<evidence type="ECO:0008006" key="4">
    <source>
        <dbReference type="Google" id="ProtNLM"/>
    </source>
</evidence>
<evidence type="ECO:0000313" key="3">
    <source>
        <dbReference type="Proteomes" id="UP001629059"/>
    </source>
</evidence>
<reference evidence="2 3" key="1">
    <citation type="submission" date="2024-06" db="EMBL/GenBank/DDBJ databases">
        <authorList>
            <person name="Kaempfer P."/>
            <person name="Viver T."/>
        </authorList>
    </citation>
    <scope>NUCLEOTIDE SEQUENCE [LARGE SCALE GENOMIC DNA]</scope>
    <source>
        <strain evidence="2 3">ST-75</strain>
    </source>
</reference>
<sequence length="168" mass="19161">MKIRTLWNVILKTIGIWFIISLLYIVPSIFTGLAIFLSERYYDTTYIIICILIAGFFIATIRLLIFRTDIIIDKLKLEKGFTEESINLNINTSQIISLASIIIGAITIIENLPSFCSEIITFLQYNELLPGHTSTKQIVYSAIKTFIGYLLITNHNKIALLINRQKAN</sequence>
<feature type="transmembrane region" description="Helical" evidence="1">
    <location>
        <begin position="14"/>
        <end position="38"/>
    </location>
</feature>
<organism evidence="2 3">
    <name type="scientific">Flavobacterium rhizophilum</name>
    <dbReference type="NCBI Taxonomy" id="3163296"/>
    <lineage>
        <taxon>Bacteria</taxon>
        <taxon>Pseudomonadati</taxon>
        <taxon>Bacteroidota</taxon>
        <taxon>Flavobacteriia</taxon>
        <taxon>Flavobacteriales</taxon>
        <taxon>Flavobacteriaceae</taxon>
        <taxon>Flavobacterium</taxon>
    </lineage>
</organism>
<gene>
    <name evidence="2" type="ORF">ABS768_07670</name>
</gene>
<evidence type="ECO:0000256" key="1">
    <source>
        <dbReference type="SAM" id="Phobius"/>
    </source>
</evidence>
<comment type="caution">
    <text evidence="2">The sequence shown here is derived from an EMBL/GenBank/DDBJ whole genome shotgun (WGS) entry which is preliminary data.</text>
</comment>
<proteinExistence type="predicted"/>